<reference evidence="3" key="1">
    <citation type="journal article" date="2014" name="Int. J. Syst. Evol. Microbiol.">
        <title>Complete genome sequence of Corynebacterium casei LMG S-19264T (=DSM 44701T), isolated from a smear-ripened cheese.</title>
        <authorList>
            <consortium name="US DOE Joint Genome Institute (JGI-PGF)"/>
            <person name="Walter F."/>
            <person name="Albersmeier A."/>
            <person name="Kalinowski J."/>
            <person name="Ruckert C."/>
        </authorList>
    </citation>
    <scope>NUCLEOTIDE SEQUENCE</scope>
    <source>
        <strain evidence="3">JCM 31311</strain>
    </source>
</reference>
<dbReference type="Proteomes" id="UP000603865">
    <property type="component" value="Unassembled WGS sequence"/>
</dbReference>
<dbReference type="PANTHER" id="PTHR35023:SF1">
    <property type="entry name" value="MG-PROTOPORPHYRIN IX CHELATASE"/>
    <property type="match status" value="1"/>
</dbReference>
<dbReference type="Gene3D" id="1.10.8.80">
    <property type="entry name" value="Magnesium chelatase subunit I, C-Terminal domain"/>
    <property type="match status" value="1"/>
</dbReference>
<dbReference type="PANTHER" id="PTHR35023">
    <property type="entry name" value="CHELATASE-RELATED"/>
    <property type="match status" value="1"/>
</dbReference>
<proteinExistence type="predicted"/>
<dbReference type="SUPFAM" id="SSF53300">
    <property type="entry name" value="vWA-like"/>
    <property type="match status" value="1"/>
</dbReference>
<dbReference type="InterPro" id="IPR027417">
    <property type="entry name" value="P-loop_NTPase"/>
</dbReference>
<dbReference type="InterPro" id="IPR002035">
    <property type="entry name" value="VWF_A"/>
</dbReference>
<dbReference type="InterPro" id="IPR036465">
    <property type="entry name" value="vWFA_dom_sf"/>
</dbReference>
<protein>
    <submittedName>
        <fullName evidence="3">Magnesium chelatase</fullName>
    </submittedName>
</protein>
<evidence type="ECO:0000313" key="4">
    <source>
        <dbReference type="Proteomes" id="UP000603865"/>
    </source>
</evidence>
<dbReference type="GO" id="GO:0005524">
    <property type="term" value="F:ATP binding"/>
    <property type="evidence" value="ECO:0007669"/>
    <property type="project" value="InterPro"/>
</dbReference>
<sequence>MSALYPFSALVGQATLQLALLITAVDPALGVLLRGDKGAAKSTAARALAELLPDGAPFVNLPVGASEDRLLGGLDLERALQGESALKPGLLAQAHGGVLYCDEVNLLPAHLIDALLDAAASGVNVLERDGFSVQHPARFVLLGSMNPEEGTLRPQLLDRFAMVADVHAPTAPSERREILIRRLKFDADPEGFRREWAGLQGAWNNRVSRARAALPEVRVSPDILTEVAETVCRHNVTSLRADLALVRAARAHAALEGRPEVTVEDLAIVLPLVLAHRVPPGSRLPDPPPRAPEQDEPEVRSEAPPAPDMDAQRDTAPSGPVDETPEPVQERVFAPGVASVPQLVLSVGRQPGRQSVPAGEARGRVVRVRPDTQPREFDVRASLNSALTRTGSATLTPADLHGRVRERLGGRVLLLLLDASGSHAQGERMRTVKGASLGLIDTLHGTGTVGLIAFRGAGAELLCPPTHDHAAARRALDYLPTGGRTPLAHALQMAAQLLNDLELSHGGTLALFTDGRANVPLHGSDPWQDALDAAVRLRASAPDVSIRVIDTEQSALRLGRAQLLSDAMKATFTSLEHRP</sequence>
<dbReference type="Gene3D" id="3.40.50.410">
    <property type="entry name" value="von Willebrand factor, type A domain"/>
    <property type="match status" value="1"/>
</dbReference>
<dbReference type="Pfam" id="PF07728">
    <property type="entry name" value="AAA_5"/>
    <property type="match status" value="1"/>
</dbReference>
<feature type="region of interest" description="Disordered" evidence="1">
    <location>
        <begin position="278"/>
        <end position="326"/>
    </location>
</feature>
<organism evidence="3 4">
    <name type="scientific">Deinococcus ruber</name>
    <dbReference type="NCBI Taxonomy" id="1848197"/>
    <lineage>
        <taxon>Bacteria</taxon>
        <taxon>Thermotogati</taxon>
        <taxon>Deinococcota</taxon>
        <taxon>Deinococci</taxon>
        <taxon>Deinococcales</taxon>
        <taxon>Deinococcaceae</taxon>
        <taxon>Deinococcus</taxon>
    </lineage>
</organism>
<dbReference type="GO" id="GO:0016887">
    <property type="term" value="F:ATP hydrolysis activity"/>
    <property type="evidence" value="ECO:0007669"/>
    <property type="project" value="InterPro"/>
</dbReference>
<dbReference type="SMART" id="SM00382">
    <property type="entry name" value="AAA"/>
    <property type="match status" value="1"/>
</dbReference>
<feature type="domain" description="VWFA" evidence="2">
    <location>
        <begin position="412"/>
        <end position="549"/>
    </location>
</feature>
<dbReference type="SUPFAM" id="SSF52540">
    <property type="entry name" value="P-loop containing nucleoside triphosphate hydrolases"/>
    <property type="match status" value="1"/>
</dbReference>
<evidence type="ECO:0000259" key="2">
    <source>
        <dbReference type="PROSITE" id="PS50234"/>
    </source>
</evidence>
<dbReference type="PROSITE" id="PS50234">
    <property type="entry name" value="VWFA"/>
    <property type="match status" value="1"/>
</dbReference>
<dbReference type="Pfam" id="PF13519">
    <property type="entry name" value="VWA_2"/>
    <property type="match status" value="1"/>
</dbReference>
<keyword evidence="4" id="KW-1185">Reference proteome</keyword>
<dbReference type="RefSeq" id="WP_189091817.1">
    <property type="nucleotide sequence ID" value="NZ_BMQL01000023.1"/>
</dbReference>
<dbReference type="CDD" id="cd00009">
    <property type="entry name" value="AAA"/>
    <property type="match status" value="1"/>
</dbReference>
<dbReference type="InterPro" id="IPR052989">
    <property type="entry name" value="Mg-chelatase_DI-like"/>
</dbReference>
<comment type="caution">
    <text evidence="3">The sequence shown here is derived from an EMBL/GenBank/DDBJ whole genome shotgun (WGS) entry which is preliminary data.</text>
</comment>
<dbReference type="Gene3D" id="3.40.50.300">
    <property type="entry name" value="P-loop containing nucleotide triphosphate hydrolases"/>
    <property type="match status" value="1"/>
</dbReference>
<reference evidence="3" key="2">
    <citation type="submission" date="2020-09" db="EMBL/GenBank/DDBJ databases">
        <authorList>
            <person name="Sun Q."/>
            <person name="Ohkuma M."/>
        </authorList>
    </citation>
    <scope>NUCLEOTIDE SEQUENCE</scope>
    <source>
        <strain evidence="3">JCM 31311</strain>
    </source>
</reference>
<gene>
    <name evidence="3" type="primary">chlD</name>
    <name evidence="3" type="ORF">GCM10008957_35170</name>
</gene>
<evidence type="ECO:0000313" key="3">
    <source>
        <dbReference type="EMBL" id="GGR19630.1"/>
    </source>
</evidence>
<dbReference type="Pfam" id="PF17863">
    <property type="entry name" value="AAA_lid_2"/>
    <property type="match status" value="1"/>
</dbReference>
<evidence type="ECO:0000256" key="1">
    <source>
        <dbReference type="SAM" id="MobiDB-lite"/>
    </source>
</evidence>
<dbReference type="InterPro" id="IPR003593">
    <property type="entry name" value="AAA+_ATPase"/>
</dbReference>
<accession>A0A918F8P9</accession>
<dbReference type="InterPro" id="IPR041628">
    <property type="entry name" value="ChlI/MoxR_AAA_lid"/>
</dbReference>
<dbReference type="SMART" id="SM00327">
    <property type="entry name" value="VWA"/>
    <property type="match status" value="1"/>
</dbReference>
<dbReference type="InterPro" id="IPR011704">
    <property type="entry name" value="ATPase_dyneun-rel_AAA"/>
</dbReference>
<name>A0A918F8P9_9DEIO</name>
<dbReference type="EMBL" id="BMQL01000023">
    <property type="protein sequence ID" value="GGR19630.1"/>
    <property type="molecule type" value="Genomic_DNA"/>
</dbReference>
<dbReference type="AlphaFoldDB" id="A0A918F8P9"/>